<keyword evidence="2" id="KW-1185">Reference proteome</keyword>
<organism evidence="1 2">
    <name type="scientific">Methyloversatilis universalis (strain ATCC BAA-1314 / DSM 25237 / JCM 13912 / CCUG 52030 / FAM5)</name>
    <dbReference type="NCBI Taxonomy" id="1000565"/>
    <lineage>
        <taxon>Bacteria</taxon>
        <taxon>Pseudomonadati</taxon>
        <taxon>Pseudomonadota</taxon>
        <taxon>Betaproteobacteria</taxon>
        <taxon>Nitrosomonadales</taxon>
        <taxon>Sterolibacteriaceae</taxon>
        <taxon>Methyloversatilis</taxon>
    </lineage>
</organism>
<comment type="caution">
    <text evidence="1">The sequence shown here is derived from an EMBL/GenBank/DDBJ whole genome shotgun (WGS) entry which is preliminary data.</text>
</comment>
<reference evidence="1 2" key="1">
    <citation type="journal article" date="2011" name="J. Bacteriol.">
        <title>Genome sequence of Methyloversatilis universalis FAM5T, a methylotrophic representative of the order Rhodocyclales.</title>
        <authorList>
            <person name="Kittichotirat W."/>
            <person name="Good N.M."/>
            <person name="Hall R."/>
            <person name="Bringel F."/>
            <person name="Lajus A."/>
            <person name="Medigue C."/>
            <person name="Smalley N.E."/>
            <person name="Beck D."/>
            <person name="Bumgarner R."/>
            <person name="Vuilleumier S."/>
            <person name="Kalyuzhnaya M.G."/>
        </authorList>
    </citation>
    <scope>NUCLEOTIDE SEQUENCE [LARGE SCALE GENOMIC DNA]</scope>
    <source>
        <strain evidence="2">ATCC BAA-1314 / JCM 13912 / FAM5</strain>
    </source>
</reference>
<proteinExistence type="predicted"/>
<dbReference type="Proteomes" id="UP000005019">
    <property type="component" value="Unassembled WGS sequence"/>
</dbReference>
<gene>
    <name evidence="1" type="ORF">METUNv1_01341</name>
</gene>
<protein>
    <submittedName>
        <fullName evidence="1">Uncharacterized protein</fullName>
    </submittedName>
</protein>
<sequence>MKRVPWERRLAAIGAVVRRYRLFDRRIAAGAPLPPETGALFAVRAAGGAAPLKRGLVLMLRRRIEACAVGAAPRRDPGGGHAISVV</sequence>
<dbReference type="AlphaFoldDB" id="F5RAQ6"/>
<dbReference type="STRING" id="1000565.METUNv1_01341"/>
<evidence type="ECO:0000313" key="2">
    <source>
        <dbReference type="Proteomes" id="UP000005019"/>
    </source>
</evidence>
<accession>F5RAQ6</accession>
<dbReference type="EMBL" id="AFHG01000038">
    <property type="protein sequence ID" value="EGK72363.1"/>
    <property type="molecule type" value="Genomic_DNA"/>
</dbReference>
<name>F5RAQ6_METUF</name>
<evidence type="ECO:0000313" key="1">
    <source>
        <dbReference type="EMBL" id="EGK72363.1"/>
    </source>
</evidence>